<dbReference type="InterPro" id="IPR001173">
    <property type="entry name" value="Glyco_trans_2-like"/>
</dbReference>
<dbReference type="PANTHER" id="PTHR22916">
    <property type="entry name" value="GLYCOSYLTRANSFERASE"/>
    <property type="match status" value="1"/>
</dbReference>
<organism evidence="3 4">
    <name type="scientific">Streptococcus gallolyticus</name>
    <dbReference type="NCBI Taxonomy" id="315405"/>
    <lineage>
        <taxon>Bacteria</taxon>
        <taxon>Bacillati</taxon>
        <taxon>Bacillota</taxon>
        <taxon>Bacilli</taxon>
        <taxon>Lactobacillales</taxon>
        <taxon>Streptococcaceae</taxon>
        <taxon>Streptococcus</taxon>
    </lineage>
</organism>
<reference evidence="4" key="1">
    <citation type="submission" date="2016-10" db="EMBL/GenBank/DDBJ databases">
        <authorList>
            <person name="Varghese N."/>
            <person name="Submissions S."/>
        </authorList>
    </citation>
    <scope>NUCLEOTIDE SEQUENCE [LARGE SCALE GENOMIC DNA]</scope>
    <source>
        <strain evidence="4">LMG 15572</strain>
    </source>
</reference>
<gene>
    <name evidence="3" type="ORF">SAMN05660328_10373</name>
</gene>
<feature type="domain" description="Glycosyltransferase 2-like" evidence="2">
    <location>
        <begin position="10"/>
        <end position="172"/>
    </location>
</feature>
<accession>A0A1I7HEV3</accession>
<dbReference type="Gene3D" id="3.90.550.10">
    <property type="entry name" value="Spore Coat Polysaccharide Biosynthesis Protein SpsA, Chain A"/>
    <property type="match status" value="1"/>
</dbReference>
<dbReference type="AlphaFoldDB" id="A0A1I7HEV3"/>
<evidence type="ECO:0000313" key="4">
    <source>
        <dbReference type="Proteomes" id="UP000183629"/>
    </source>
</evidence>
<sequence>MSVENAPTVSVICTVYNKGKWLNQAIESFLKQKNVTLEIILIDDASTDNSKEIIQEFAKNYPDKIVAIYNDRNLGITETWIKACLAAHGEYIARCDGDDYWIDDYKLKKQLEFLQEHPDSQWCGTDVDFVDVNGVTTEKHVFTRQIIELSDSYEKMMATRGFTAPSTWLVKRELMLLANEMLKADVDTADDTFNLQLDLFNHTQFSFLPEATVAYRVNQGSDSRPKSKEALDKRFDKLLETQLAYLERYPNTNYKEILRILLERHNNFEKELSQWDYFHSRVSSQKVTIYYATLEEGFSQDKTLEFQLQYQDTIHFELPKEATSLRIDLSELPSFYQRVSLSTTGYQTELLPSFSNGDIIGNYVMFRNSDPQLIYDISILNQKSFTLEYVMFNVDDINREDYIAKVLSQDLSHLQKEVRELEAYRVKFKQVNDERHYYKRELEKMVVAYNSVTHSRRWTIPTAIINFFRRK</sequence>
<protein>
    <submittedName>
        <fullName evidence="3">Glucosyltransferase</fullName>
    </submittedName>
</protein>
<dbReference type="InterPro" id="IPR029044">
    <property type="entry name" value="Nucleotide-diphossugar_trans"/>
</dbReference>
<dbReference type="PANTHER" id="PTHR22916:SF3">
    <property type="entry name" value="UDP-GLCNAC:BETAGAL BETA-1,3-N-ACETYLGLUCOSAMINYLTRANSFERASE-LIKE PROTEIN 1"/>
    <property type="match status" value="1"/>
</dbReference>
<keyword evidence="3" id="KW-0808">Transferase</keyword>
<dbReference type="GO" id="GO:0016758">
    <property type="term" value="F:hexosyltransferase activity"/>
    <property type="evidence" value="ECO:0007669"/>
    <property type="project" value="UniProtKB-ARBA"/>
</dbReference>
<evidence type="ECO:0000259" key="2">
    <source>
        <dbReference type="Pfam" id="PF00535"/>
    </source>
</evidence>
<feature type="coiled-coil region" evidence="1">
    <location>
        <begin position="404"/>
        <end position="434"/>
    </location>
</feature>
<keyword evidence="4" id="KW-1185">Reference proteome</keyword>
<keyword evidence="1" id="KW-0175">Coiled coil</keyword>
<evidence type="ECO:0000313" key="3">
    <source>
        <dbReference type="EMBL" id="SFU59274.1"/>
    </source>
</evidence>
<evidence type="ECO:0000256" key="1">
    <source>
        <dbReference type="SAM" id="Coils"/>
    </source>
</evidence>
<name>A0A1I7HEV3_9STRE</name>
<dbReference type="SUPFAM" id="SSF53448">
    <property type="entry name" value="Nucleotide-diphospho-sugar transferases"/>
    <property type="match status" value="1"/>
</dbReference>
<dbReference type="EMBL" id="FPBN01000003">
    <property type="protein sequence ID" value="SFU59274.1"/>
    <property type="molecule type" value="Genomic_DNA"/>
</dbReference>
<dbReference type="Proteomes" id="UP000183629">
    <property type="component" value="Unassembled WGS sequence"/>
</dbReference>
<dbReference type="Pfam" id="PF00535">
    <property type="entry name" value="Glycos_transf_2"/>
    <property type="match status" value="1"/>
</dbReference>
<proteinExistence type="predicted"/>
<dbReference type="RefSeq" id="WP_074657555.1">
    <property type="nucleotide sequence ID" value="NZ_FOLZ01000001.1"/>
</dbReference>